<reference evidence="2" key="1">
    <citation type="submission" date="2009-01" db="EMBL/GenBank/DDBJ databases">
        <title>Complete sequence of chromosome Cyanothece sp. PCC 7425.</title>
        <authorList>
            <consortium name="US DOE Joint Genome Institute"/>
            <person name="Lucas S."/>
            <person name="Copeland A."/>
            <person name="Lapidus A."/>
            <person name="Glavina del Rio T."/>
            <person name="Dalin E."/>
            <person name="Tice H."/>
            <person name="Bruce D."/>
            <person name="Goodwin L."/>
            <person name="Pitluck S."/>
            <person name="Sims D."/>
            <person name="Meineke L."/>
            <person name="Brettin T."/>
            <person name="Detter J.C."/>
            <person name="Han C."/>
            <person name="Larimer F."/>
            <person name="Land M."/>
            <person name="Hauser L."/>
            <person name="Kyrpides N."/>
            <person name="Ovchinnikova G."/>
            <person name="Liberton M."/>
            <person name="Stoeckel J."/>
            <person name="Banerjee A."/>
            <person name="Singh A."/>
            <person name="Page L."/>
            <person name="Sato H."/>
            <person name="Zhao L."/>
            <person name="Sherman L."/>
            <person name="Pakrasi H."/>
            <person name="Richardson P."/>
        </authorList>
    </citation>
    <scope>NUCLEOTIDE SEQUENCE</scope>
    <source>
        <strain evidence="2">PCC 7425</strain>
    </source>
</reference>
<evidence type="ECO:0000259" key="1">
    <source>
        <dbReference type="Pfam" id="PF01965"/>
    </source>
</evidence>
<feature type="domain" description="DJ-1/PfpI" evidence="1">
    <location>
        <begin position="1"/>
        <end position="174"/>
    </location>
</feature>
<dbReference type="PANTHER" id="PTHR43130">
    <property type="entry name" value="ARAC-FAMILY TRANSCRIPTIONAL REGULATOR"/>
    <property type="match status" value="1"/>
</dbReference>
<evidence type="ECO:0000313" key="2">
    <source>
        <dbReference type="EMBL" id="ACL43964.1"/>
    </source>
</evidence>
<dbReference type="PANTHER" id="PTHR43130:SF3">
    <property type="entry name" value="HTH-TYPE TRANSCRIPTIONAL REGULATOR RV1931C"/>
    <property type="match status" value="1"/>
</dbReference>
<dbReference type="InterPro" id="IPR052158">
    <property type="entry name" value="INH-QAR"/>
</dbReference>
<dbReference type="SUPFAM" id="SSF52317">
    <property type="entry name" value="Class I glutamine amidotransferase-like"/>
    <property type="match status" value="1"/>
</dbReference>
<dbReference type="Pfam" id="PF01965">
    <property type="entry name" value="DJ-1_PfpI"/>
    <property type="match status" value="1"/>
</dbReference>
<sequence length="203" mass="21532">MKIQIIIFDGFDELDAIAPFEVLQTAAAMGCDLAVELVTLDGSTDVVAAHGLRIQPSGKLERDQPLDILIVPGGGWAMRAPKGAWGEVQRGEIPTAIAQIHQRGATIASVCTGAMLVAAAGLLKGRPAITHHVAIEDLRASGAEIINARVVDDGDLVTAGGVTAGIDLSLRLIERYFNPQVAQTVEQGLEYERRGTVWCRSTL</sequence>
<dbReference type="KEGG" id="cyn:Cyan7425_1594"/>
<name>B8HQH4_CYAP4</name>
<dbReference type="CDD" id="cd03139">
    <property type="entry name" value="GATase1_PfpI_2"/>
    <property type="match status" value="1"/>
</dbReference>
<organism evidence="2">
    <name type="scientific">Cyanothece sp. (strain PCC 7425 / ATCC 29141)</name>
    <dbReference type="NCBI Taxonomy" id="395961"/>
    <lineage>
        <taxon>Bacteria</taxon>
        <taxon>Bacillati</taxon>
        <taxon>Cyanobacteriota</taxon>
        <taxon>Cyanophyceae</taxon>
        <taxon>Gomontiellales</taxon>
        <taxon>Cyanothecaceae</taxon>
        <taxon>Cyanothece</taxon>
    </lineage>
</organism>
<dbReference type="InterPro" id="IPR002818">
    <property type="entry name" value="DJ-1/PfpI"/>
</dbReference>
<gene>
    <name evidence="2" type="ordered locus">Cyan7425_1594</name>
</gene>
<protein>
    <submittedName>
        <fullName evidence="2">ThiJ/PfpI domain protein</fullName>
    </submittedName>
</protein>
<dbReference type="OrthoDB" id="6382410at2"/>
<dbReference type="HOGENOM" id="CLU_000445_44_1_3"/>
<dbReference type="EMBL" id="CP001344">
    <property type="protein sequence ID" value="ACL43964.1"/>
    <property type="molecule type" value="Genomic_DNA"/>
</dbReference>
<dbReference type="Gene3D" id="3.40.50.880">
    <property type="match status" value="1"/>
</dbReference>
<dbReference type="AlphaFoldDB" id="B8HQH4"/>
<dbReference type="eggNOG" id="COG4977">
    <property type="taxonomic scope" value="Bacteria"/>
</dbReference>
<proteinExistence type="predicted"/>
<dbReference type="InterPro" id="IPR029062">
    <property type="entry name" value="Class_I_gatase-like"/>
</dbReference>
<dbReference type="STRING" id="395961.Cyan7425_1594"/>
<accession>B8HQH4</accession>